<name>A0A1G7WBV8_9PSEU</name>
<accession>A0A1G7WBV8</accession>
<dbReference type="STRING" id="200378.SAMN05216553_110277"/>
<reference evidence="2" key="1">
    <citation type="submission" date="2016-10" db="EMBL/GenBank/DDBJ databases">
        <authorList>
            <person name="Varghese N."/>
            <person name="Submissions S."/>
        </authorList>
    </citation>
    <scope>NUCLEOTIDE SEQUENCE [LARGE SCALE GENOMIC DNA]</scope>
    <source>
        <strain evidence="2">CGMCC 4.3506</strain>
    </source>
</reference>
<dbReference type="AlphaFoldDB" id="A0A1G7WBV8"/>
<dbReference type="Proteomes" id="UP000199623">
    <property type="component" value="Unassembled WGS sequence"/>
</dbReference>
<evidence type="ECO:0000313" key="2">
    <source>
        <dbReference type="Proteomes" id="UP000199623"/>
    </source>
</evidence>
<sequence length="177" mass="19564">MNLAGNSTWQISCGDGGTYALFVRDALGISGPAADAIPPLTPPVPRRKAAVSPPELAQDWGRWWRECTASGPGREPLGLPEGLRAAYREWGAFTSPESSRRRDDVRRGFDDTIREVVRDLEQELGRQPVFRLEVLQAPVQGQFWLRLGDAKVFASEELLLSRHLAAPLDAVIRGLLH</sequence>
<proteinExistence type="predicted"/>
<dbReference type="EMBL" id="FNCC01000010">
    <property type="protein sequence ID" value="SDG69374.1"/>
    <property type="molecule type" value="Genomic_DNA"/>
</dbReference>
<protein>
    <submittedName>
        <fullName evidence="1">Uncharacterized protein</fullName>
    </submittedName>
</protein>
<organism evidence="1 2">
    <name type="scientific">Lentzea fradiae</name>
    <dbReference type="NCBI Taxonomy" id="200378"/>
    <lineage>
        <taxon>Bacteria</taxon>
        <taxon>Bacillati</taxon>
        <taxon>Actinomycetota</taxon>
        <taxon>Actinomycetes</taxon>
        <taxon>Pseudonocardiales</taxon>
        <taxon>Pseudonocardiaceae</taxon>
        <taxon>Lentzea</taxon>
    </lineage>
</organism>
<keyword evidence="2" id="KW-1185">Reference proteome</keyword>
<evidence type="ECO:0000313" key="1">
    <source>
        <dbReference type="EMBL" id="SDG69374.1"/>
    </source>
</evidence>
<dbReference type="OrthoDB" id="3693646at2"/>
<dbReference type="RefSeq" id="WP_090052655.1">
    <property type="nucleotide sequence ID" value="NZ_FNCC01000010.1"/>
</dbReference>
<gene>
    <name evidence="1" type="ORF">SAMN05216553_110277</name>
</gene>